<dbReference type="InterPro" id="IPR017911">
    <property type="entry name" value="MacB-like_ATP-bd"/>
</dbReference>
<keyword evidence="1" id="KW-0813">Transport</keyword>
<organism evidence="5 6">
    <name type="scientific">Nocardiopsis composta</name>
    <dbReference type="NCBI Taxonomy" id="157465"/>
    <lineage>
        <taxon>Bacteria</taxon>
        <taxon>Bacillati</taxon>
        <taxon>Actinomycetota</taxon>
        <taxon>Actinomycetes</taxon>
        <taxon>Streptosporangiales</taxon>
        <taxon>Nocardiopsidaceae</taxon>
        <taxon>Nocardiopsis</taxon>
    </lineage>
</organism>
<dbReference type="RefSeq" id="WP_184387518.1">
    <property type="nucleotide sequence ID" value="NZ_BAAAJD010000177.1"/>
</dbReference>
<dbReference type="EMBL" id="JACHDB010000001">
    <property type="protein sequence ID" value="MBB5429985.1"/>
    <property type="molecule type" value="Genomic_DNA"/>
</dbReference>
<keyword evidence="3 5" id="KW-0067">ATP-binding</keyword>
<keyword evidence="6" id="KW-1185">Reference proteome</keyword>
<evidence type="ECO:0000259" key="4">
    <source>
        <dbReference type="PROSITE" id="PS50893"/>
    </source>
</evidence>
<evidence type="ECO:0000256" key="1">
    <source>
        <dbReference type="ARBA" id="ARBA00022448"/>
    </source>
</evidence>
<protein>
    <submittedName>
        <fullName evidence="5">Putative ABC transport system ATP-binding protein</fullName>
    </submittedName>
</protein>
<feature type="domain" description="ABC transporter" evidence="4">
    <location>
        <begin position="2"/>
        <end position="233"/>
    </location>
</feature>
<dbReference type="Pfam" id="PF00005">
    <property type="entry name" value="ABC_tran"/>
    <property type="match status" value="1"/>
</dbReference>
<dbReference type="Proteomes" id="UP000572635">
    <property type="component" value="Unassembled WGS sequence"/>
</dbReference>
<dbReference type="PANTHER" id="PTHR24220:SF685">
    <property type="entry name" value="ABC TRANSPORTER RELATED"/>
    <property type="match status" value="1"/>
</dbReference>
<dbReference type="GO" id="GO:0016887">
    <property type="term" value="F:ATP hydrolysis activity"/>
    <property type="evidence" value="ECO:0007669"/>
    <property type="project" value="InterPro"/>
</dbReference>
<evidence type="ECO:0000313" key="6">
    <source>
        <dbReference type="Proteomes" id="UP000572635"/>
    </source>
</evidence>
<dbReference type="InterPro" id="IPR015854">
    <property type="entry name" value="ABC_transpr_LolD-like"/>
</dbReference>
<dbReference type="CDD" id="cd03255">
    <property type="entry name" value="ABC_MJ0796_LolCDE_FtsE"/>
    <property type="match status" value="1"/>
</dbReference>
<evidence type="ECO:0000256" key="3">
    <source>
        <dbReference type="ARBA" id="ARBA00022840"/>
    </source>
</evidence>
<proteinExistence type="predicted"/>
<dbReference type="InterPro" id="IPR027417">
    <property type="entry name" value="P-loop_NTPase"/>
</dbReference>
<name>A0A7W8VBJ6_9ACTN</name>
<dbReference type="PROSITE" id="PS50893">
    <property type="entry name" value="ABC_TRANSPORTER_2"/>
    <property type="match status" value="1"/>
</dbReference>
<dbReference type="AlphaFoldDB" id="A0A7W8VBJ6"/>
<evidence type="ECO:0000256" key="2">
    <source>
        <dbReference type="ARBA" id="ARBA00022741"/>
    </source>
</evidence>
<dbReference type="InterPro" id="IPR017871">
    <property type="entry name" value="ABC_transporter-like_CS"/>
</dbReference>
<evidence type="ECO:0000313" key="5">
    <source>
        <dbReference type="EMBL" id="MBB5429985.1"/>
    </source>
</evidence>
<gene>
    <name evidence="5" type="ORF">HDA36_000069</name>
</gene>
<accession>A0A7W8VBJ6</accession>
<reference evidence="5 6" key="1">
    <citation type="submission" date="2020-08" db="EMBL/GenBank/DDBJ databases">
        <title>Sequencing the genomes of 1000 actinobacteria strains.</title>
        <authorList>
            <person name="Klenk H.-P."/>
        </authorList>
    </citation>
    <scope>NUCLEOTIDE SEQUENCE [LARGE SCALE GENOMIC DNA]</scope>
    <source>
        <strain evidence="5 6">DSM 44551</strain>
    </source>
</reference>
<sequence>MSRTYGESAAAVSALEEVTVDFREGTFTAVMGPSGSGKTTLLQCLAGLVRPSSGRVALGGVRIDGLPEKRLARVRRSRVGFVFQEFNLIPALTALENMLLPMRLAGRTPDREWVAEISGRTGIGHRLSHLPHELSGGQQQRVAICRALVTRPAVICADEPTGALDSSSGREVMALLREAVDVYRQTLVMVTHDPVAASYADTVLFLVDGRIVDTMDRPAPHTVAEQMTALMEGA</sequence>
<keyword evidence="2" id="KW-0547">Nucleotide-binding</keyword>
<dbReference type="GO" id="GO:0098796">
    <property type="term" value="C:membrane protein complex"/>
    <property type="evidence" value="ECO:0007669"/>
    <property type="project" value="UniProtKB-ARBA"/>
</dbReference>
<comment type="caution">
    <text evidence="5">The sequence shown here is derived from an EMBL/GenBank/DDBJ whole genome shotgun (WGS) entry which is preliminary data.</text>
</comment>
<dbReference type="GO" id="GO:0022857">
    <property type="term" value="F:transmembrane transporter activity"/>
    <property type="evidence" value="ECO:0007669"/>
    <property type="project" value="UniProtKB-ARBA"/>
</dbReference>
<dbReference type="Gene3D" id="3.40.50.300">
    <property type="entry name" value="P-loop containing nucleotide triphosphate hydrolases"/>
    <property type="match status" value="1"/>
</dbReference>
<dbReference type="SMART" id="SM00382">
    <property type="entry name" value="AAA"/>
    <property type="match status" value="1"/>
</dbReference>
<dbReference type="InterPro" id="IPR003439">
    <property type="entry name" value="ABC_transporter-like_ATP-bd"/>
</dbReference>
<dbReference type="GO" id="GO:0005524">
    <property type="term" value="F:ATP binding"/>
    <property type="evidence" value="ECO:0007669"/>
    <property type="project" value="UniProtKB-KW"/>
</dbReference>
<dbReference type="PANTHER" id="PTHR24220">
    <property type="entry name" value="IMPORT ATP-BINDING PROTEIN"/>
    <property type="match status" value="1"/>
</dbReference>
<dbReference type="SUPFAM" id="SSF52540">
    <property type="entry name" value="P-loop containing nucleoside triphosphate hydrolases"/>
    <property type="match status" value="1"/>
</dbReference>
<dbReference type="FunFam" id="3.40.50.300:FF:000032">
    <property type="entry name" value="Export ABC transporter ATP-binding protein"/>
    <property type="match status" value="1"/>
</dbReference>
<dbReference type="InterPro" id="IPR003593">
    <property type="entry name" value="AAA+_ATPase"/>
</dbReference>
<dbReference type="PROSITE" id="PS00211">
    <property type="entry name" value="ABC_TRANSPORTER_1"/>
    <property type="match status" value="1"/>
</dbReference>
<dbReference type="GO" id="GO:0005886">
    <property type="term" value="C:plasma membrane"/>
    <property type="evidence" value="ECO:0007669"/>
    <property type="project" value="TreeGrafter"/>
</dbReference>